<organism evidence="1 2">
    <name type="scientific">Pleurodeles waltl</name>
    <name type="common">Iberian ribbed newt</name>
    <dbReference type="NCBI Taxonomy" id="8319"/>
    <lineage>
        <taxon>Eukaryota</taxon>
        <taxon>Metazoa</taxon>
        <taxon>Chordata</taxon>
        <taxon>Craniata</taxon>
        <taxon>Vertebrata</taxon>
        <taxon>Euteleostomi</taxon>
        <taxon>Amphibia</taxon>
        <taxon>Batrachia</taxon>
        <taxon>Caudata</taxon>
        <taxon>Salamandroidea</taxon>
        <taxon>Salamandridae</taxon>
        <taxon>Pleurodelinae</taxon>
        <taxon>Pleurodeles</taxon>
    </lineage>
</organism>
<proteinExistence type="predicted"/>
<evidence type="ECO:0000313" key="1">
    <source>
        <dbReference type="EMBL" id="KAJ1160735.1"/>
    </source>
</evidence>
<keyword evidence="2" id="KW-1185">Reference proteome</keyword>
<dbReference type="Proteomes" id="UP001066276">
    <property type="component" value="Chromosome 4_2"/>
</dbReference>
<sequence>MANRLHLVRALGDGYRTLQSQSLADPTFPLCEEERWREAALRTYRVRDSCGNQMRAGRSGFGPKMASTADCTP</sequence>
<dbReference type="AlphaFoldDB" id="A0AAV7SAD4"/>
<reference evidence="1" key="1">
    <citation type="journal article" date="2022" name="bioRxiv">
        <title>Sequencing and chromosome-scale assembly of the giantPleurodeles waltlgenome.</title>
        <authorList>
            <person name="Brown T."/>
            <person name="Elewa A."/>
            <person name="Iarovenko S."/>
            <person name="Subramanian E."/>
            <person name="Araus A.J."/>
            <person name="Petzold A."/>
            <person name="Susuki M."/>
            <person name="Suzuki K.-i.T."/>
            <person name="Hayashi T."/>
            <person name="Toyoda A."/>
            <person name="Oliveira C."/>
            <person name="Osipova E."/>
            <person name="Leigh N.D."/>
            <person name="Simon A."/>
            <person name="Yun M.H."/>
        </authorList>
    </citation>
    <scope>NUCLEOTIDE SEQUENCE</scope>
    <source>
        <strain evidence="1">20211129_DDA</strain>
        <tissue evidence="1">Liver</tissue>
    </source>
</reference>
<gene>
    <name evidence="1" type="ORF">NDU88_001228</name>
</gene>
<evidence type="ECO:0000313" key="2">
    <source>
        <dbReference type="Proteomes" id="UP001066276"/>
    </source>
</evidence>
<dbReference type="EMBL" id="JANPWB010000008">
    <property type="protein sequence ID" value="KAJ1160735.1"/>
    <property type="molecule type" value="Genomic_DNA"/>
</dbReference>
<protein>
    <submittedName>
        <fullName evidence="1">Uncharacterized protein</fullName>
    </submittedName>
</protein>
<accession>A0AAV7SAD4</accession>
<name>A0AAV7SAD4_PLEWA</name>
<comment type="caution">
    <text evidence="1">The sequence shown here is derived from an EMBL/GenBank/DDBJ whole genome shotgun (WGS) entry which is preliminary data.</text>
</comment>